<dbReference type="eggNOG" id="ENOG502S951">
    <property type="taxonomic scope" value="Eukaryota"/>
</dbReference>
<evidence type="ECO:0000313" key="2">
    <source>
        <dbReference type="EMBL" id="CCO17068.1"/>
    </source>
</evidence>
<feature type="compositionally biased region" description="Basic and acidic residues" evidence="1">
    <location>
        <begin position="1"/>
        <end position="13"/>
    </location>
</feature>
<reference evidence="2 3" key="1">
    <citation type="submission" date="2011-10" db="EMBL/GenBank/DDBJ databases">
        <authorList>
            <person name="Genoscope - CEA"/>
        </authorList>
    </citation>
    <scope>NUCLEOTIDE SEQUENCE [LARGE SCALE GENOMIC DNA]</scope>
    <source>
        <strain evidence="2 3">RCC 1105</strain>
    </source>
</reference>
<dbReference type="EMBL" id="FO082273">
    <property type="protein sequence ID" value="CCO17068.1"/>
    <property type="molecule type" value="Genomic_DNA"/>
</dbReference>
<evidence type="ECO:0000313" key="3">
    <source>
        <dbReference type="Proteomes" id="UP000198341"/>
    </source>
</evidence>
<dbReference type="PROSITE" id="PS51257">
    <property type="entry name" value="PROKAR_LIPOPROTEIN"/>
    <property type="match status" value="1"/>
</dbReference>
<organism evidence="2 3">
    <name type="scientific">Bathycoccus prasinos</name>
    <dbReference type="NCBI Taxonomy" id="41875"/>
    <lineage>
        <taxon>Eukaryota</taxon>
        <taxon>Viridiplantae</taxon>
        <taxon>Chlorophyta</taxon>
        <taxon>Mamiellophyceae</taxon>
        <taxon>Mamiellales</taxon>
        <taxon>Bathycoccaceae</taxon>
        <taxon>Bathycoccus</taxon>
    </lineage>
</organism>
<proteinExistence type="predicted"/>
<name>K8F682_9CHLO</name>
<gene>
    <name evidence="2" type="ORF">Bathy06g01980</name>
</gene>
<sequence length="207" mass="22763">MSEEEEKTKEQQKLKRLGVETNSHPTSWHGAFSCSACARKRLPACEFSHAQVKKKRANENASLVCLRCSEREEEETIQTTTMAGLKIDEENKGSALHECSKCKERKPETEFARSQLRNKGPGKQKCSKCASEADAIANPKGEDVKKLLEEAREQSRKAELTNAPDKLKIFAREAALEAQAVTGLKPKKIGGGRGRGRGGRIGGGRGR</sequence>
<dbReference type="KEGG" id="bpg:Bathy06g01980"/>
<feature type="compositionally biased region" description="Basic residues" evidence="1">
    <location>
        <begin position="185"/>
        <end position="198"/>
    </location>
</feature>
<accession>K8F682</accession>
<protein>
    <recommendedName>
        <fullName evidence="4">Stc1 domain-containing protein</fullName>
    </recommendedName>
</protein>
<evidence type="ECO:0000256" key="1">
    <source>
        <dbReference type="SAM" id="MobiDB-lite"/>
    </source>
</evidence>
<feature type="region of interest" description="Disordered" evidence="1">
    <location>
        <begin position="1"/>
        <end position="23"/>
    </location>
</feature>
<evidence type="ECO:0008006" key="4">
    <source>
        <dbReference type="Google" id="ProtNLM"/>
    </source>
</evidence>
<dbReference type="AlphaFoldDB" id="K8F682"/>
<dbReference type="GeneID" id="19015178"/>
<keyword evidence="3" id="KW-1185">Reference proteome</keyword>
<dbReference type="Proteomes" id="UP000198341">
    <property type="component" value="Chromosome 6"/>
</dbReference>
<feature type="region of interest" description="Disordered" evidence="1">
    <location>
        <begin position="185"/>
        <end position="207"/>
    </location>
</feature>
<dbReference type="RefSeq" id="XP_007512468.1">
    <property type="nucleotide sequence ID" value="XM_007512406.1"/>
</dbReference>
<dbReference type="OrthoDB" id="44278at2759"/>